<dbReference type="CDD" id="cd02440">
    <property type="entry name" value="AdoMet_MTases"/>
    <property type="match status" value="1"/>
</dbReference>
<feature type="domain" description="Methyltransferase type 11" evidence="1">
    <location>
        <begin position="43"/>
        <end position="136"/>
    </location>
</feature>
<dbReference type="EMBL" id="SLWV01000050">
    <property type="protein sequence ID" value="TCO68051.1"/>
    <property type="molecule type" value="Genomic_DNA"/>
</dbReference>
<dbReference type="AlphaFoldDB" id="A0A4R2K4F9"/>
<dbReference type="InterPro" id="IPR029063">
    <property type="entry name" value="SAM-dependent_MTases_sf"/>
</dbReference>
<sequence>MSKEKIIRIYEERAKKIKTVDNKKVFLKEYRKSLLSNAKGQVLEVGVGRGTNFQFYPSKVKITAVDFSPSLLEIAKSTAIKEGIQVEFVVSDVEKLEFKENSFDTIVSTLSLCAYDDPVKVLNNFNKLCKSDGQILLLEHGVSSNKLFGRILNKFLNVIDEWNVTNMGCHSNRDILKAVKESNIKVERVETCLLGTHYLIWAKSNHGRNDY</sequence>
<protein>
    <submittedName>
        <fullName evidence="2">Methyltransferase family protein</fullName>
    </submittedName>
</protein>
<accession>A0A4R2K4F9</accession>
<dbReference type="InterPro" id="IPR052356">
    <property type="entry name" value="Thiol_S-MT"/>
</dbReference>
<evidence type="ECO:0000313" key="2">
    <source>
        <dbReference type="EMBL" id="TCO68051.1"/>
    </source>
</evidence>
<dbReference type="Pfam" id="PF08241">
    <property type="entry name" value="Methyltransf_11"/>
    <property type="match status" value="1"/>
</dbReference>
<evidence type="ECO:0000259" key="1">
    <source>
        <dbReference type="Pfam" id="PF08241"/>
    </source>
</evidence>
<keyword evidence="3" id="KW-1185">Reference proteome</keyword>
<reference evidence="2 3" key="1">
    <citation type="submission" date="2019-03" db="EMBL/GenBank/DDBJ databases">
        <title>Genomic Encyclopedia of Type Strains, Phase IV (KMG-IV): sequencing the most valuable type-strain genomes for metagenomic binning, comparative biology and taxonomic classification.</title>
        <authorList>
            <person name="Goeker M."/>
        </authorList>
    </citation>
    <scope>NUCLEOTIDE SEQUENCE [LARGE SCALE GENOMIC DNA]</scope>
    <source>
        <strain evidence="2 3">DSM 102940</strain>
    </source>
</reference>
<dbReference type="OrthoDB" id="9777497at2"/>
<evidence type="ECO:0000313" key="3">
    <source>
        <dbReference type="Proteomes" id="UP000294919"/>
    </source>
</evidence>
<dbReference type="PANTHER" id="PTHR45036:SF1">
    <property type="entry name" value="METHYLTRANSFERASE LIKE 7A"/>
    <property type="match status" value="1"/>
</dbReference>
<dbReference type="PANTHER" id="PTHR45036">
    <property type="entry name" value="METHYLTRANSFERASE LIKE 7B"/>
    <property type="match status" value="1"/>
</dbReference>
<dbReference type="GO" id="GO:0032259">
    <property type="term" value="P:methylation"/>
    <property type="evidence" value="ECO:0007669"/>
    <property type="project" value="UniProtKB-KW"/>
</dbReference>
<name>A0A4R2K4F9_9FIRM</name>
<keyword evidence="2" id="KW-0489">Methyltransferase</keyword>
<dbReference type="SUPFAM" id="SSF53335">
    <property type="entry name" value="S-adenosyl-L-methionine-dependent methyltransferases"/>
    <property type="match status" value="1"/>
</dbReference>
<dbReference type="RefSeq" id="WP_132248336.1">
    <property type="nucleotide sequence ID" value="NZ_SLWV01000050.1"/>
</dbReference>
<proteinExistence type="predicted"/>
<dbReference type="InterPro" id="IPR013216">
    <property type="entry name" value="Methyltransf_11"/>
</dbReference>
<comment type="caution">
    <text evidence="2">The sequence shown here is derived from an EMBL/GenBank/DDBJ whole genome shotgun (WGS) entry which is preliminary data.</text>
</comment>
<keyword evidence="2" id="KW-0808">Transferase</keyword>
<dbReference type="GO" id="GO:0008757">
    <property type="term" value="F:S-adenosylmethionine-dependent methyltransferase activity"/>
    <property type="evidence" value="ECO:0007669"/>
    <property type="project" value="InterPro"/>
</dbReference>
<organism evidence="2 3">
    <name type="scientific">Marinisporobacter balticus</name>
    <dbReference type="NCBI Taxonomy" id="2018667"/>
    <lineage>
        <taxon>Bacteria</taxon>
        <taxon>Bacillati</taxon>
        <taxon>Bacillota</taxon>
        <taxon>Clostridia</taxon>
        <taxon>Peptostreptococcales</taxon>
        <taxon>Thermotaleaceae</taxon>
        <taxon>Marinisporobacter</taxon>
    </lineage>
</organism>
<gene>
    <name evidence="2" type="ORF">EV214_1501</name>
</gene>
<dbReference type="Gene3D" id="3.40.50.150">
    <property type="entry name" value="Vaccinia Virus protein VP39"/>
    <property type="match status" value="1"/>
</dbReference>
<dbReference type="Proteomes" id="UP000294919">
    <property type="component" value="Unassembled WGS sequence"/>
</dbReference>